<dbReference type="SMART" id="SM00530">
    <property type="entry name" value="HTH_XRE"/>
    <property type="match status" value="1"/>
</dbReference>
<dbReference type="Proteomes" id="UP000294802">
    <property type="component" value="Unassembled WGS sequence"/>
</dbReference>
<dbReference type="AlphaFoldDB" id="A0A4R6BVC5"/>
<dbReference type="InterPro" id="IPR001387">
    <property type="entry name" value="Cro/C1-type_HTH"/>
</dbReference>
<name>A0A4R6BVC5_9STAP</name>
<dbReference type="CDD" id="cd00093">
    <property type="entry name" value="HTH_XRE"/>
    <property type="match status" value="1"/>
</dbReference>
<organism evidence="2 3">
    <name type="scientific">Macrococcus lamae</name>
    <dbReference type="NCBI Taxonomy" id="198484"/>
    <lineage>
        <taxon>Bacteria</taxon>
        <taxon>Bacillati</taxon>
        <taxon>Bacillota</taxon>
        <taxon>Bacilli</taxon>
        <taxon>Bacillales</taxon>
        <taxon>Staphylococcaceae</taxon>
        <taxon>Macrococcus</taxon>
    </lineage>
</organism>
<evidence type="ECO:0000259" key="1">
    <source>
        <dbReference type="PROSITE" id="PS50943"/>
    </source>
</evidence>
<sequence length="127" mass="14642">MEFEYCSCFNAYYFILKWIERKAGAIGYLLFCIVSNVIVQMRGVSMFKDDREFVAALGEQLKEERISQNISLTEAAVHLEVSPEEMASIEEGTLTEVPFSTLLELCDYYRIDLFELISKTRISLESL</sequence>
<dbReference type="Pfam" id="PF13560">
    <property type="entry name" value="HTH_31"/>
    <property type="match status" value="1"/>
</dbReference>
<dbReference type="EMBL" id="SCWB01000007">
    <property type="protein sequence ID" value="TDM11954.1"/>
    <property type="molecule type" value="Genomic_DNA"/>
</dbReference>
<dbReference type="InterPro" id="IPR010982">
    <property type="entry name" value="Lambda_DNA-bd_dom_sf"/>
</dbReference>
<gene>
    <name evidence="2" type="ORF">ERX29_05005</name>
</gene>
<reference evidence="2 3" key="1">
    <citation type="submission" date="2019-01" db="EMBL/GenBank/DDBJ databases">
        <title>Draft genome sequences of the type strains of six Macrococcus species.</title>
        <authorList>
            <person name="Mazhar S."/>
            <person name="Altermann E."/>
            <person name="Hill C."/>
            <person name="Mcauliffe O."/>
        </authorList>
    </citation>
    <scope>NUCLEOTIDE SEQUENCE [LARGE SCALE GENOMIC DNA]</scope>
    <source>
        <strain evidence="2 3">CCM4815</strain>
    </source>
</reference>
<dbReference type="Gene3D" id="1.10.260.40">
    <property type="entry name" value="lambda repressor-like DNA-binding domains"/>
    <property type="match status" value="1"/>
</dbReference>
<feature type="domain" description="HTH cro/C1-type" evidence="1">
    <location>
        <begin position="61"/>
        <end position="116"/>
    </location>
</feature>
<proteinExistence type="predicted"/>
<dbReference type="SUPFAM" id="SSF47413">
    <property type="entry name" value="lambda repressor-like DNA-binding domains"/>
    <property type="match status" value="1"/>
</dbReference>
<dbReference type="GO" id="GO:0003677">
    <property type="term" value="F:DNA binding"/>
    <property type="evidence" value="ECO:0007669"/>
    <property type="project" value="InterPro"/>
</dbReference>
<protein>
    <submittedName>
        <fullName evidence="2">XRE family transcriptional regulator</fullName>
    </submittedName>
</protein>
<dbReference type="PROSITE" id="PS50943">
    <property type="entry name" value="HTH_CROC1"/>
    <property type="match status" value="1"/>
</dbReference>
<evidence type="ECO:0000313" key="3">
    <source>
        <dbReference type="Proteomes" id="UP000294802"/>
    </source>
</evidence>
<keyword evidence="3" id="KW-1185">Reference proteome</keyword>
<dbReference type="RefSeq" id="WP_133443604.1">
    <property type="nucleotide sequence ID" value="NZ_SCWB01000007.1"/>
</dbReference>
<evidence type="ECO:0000313" key="2">
    <source>
        <dbReference type="EMBL" id="TDM11954.1"/>
    </source>
</evidence>
<comment type="caution">
    <text evidence="2">The sequence shown here is derived from an EMBL/GenBank/DDBJ whole genome shotgun (WGS) entry which is preliminary data.</text>
</comment>
<accession>A0A4R6BVC5</accession>